<proteinExistence type="inferred from homology"/>
<dbReference type="PANTHER" id="PTHR37817:SF1">
    <property type="entry name" value="N-ACETYLTRANSFERASE EIS"/>
    <property type="match status" value="1"/>
</dbReference>
<evidence type="ECO:0000313" key="6">
    <source>
        <dbReference type="EMBL" id="NYE94135.1"/>
    </source>
</evidence>
<dbReference type="Pfam" id="PF13530">
    <property type="entry name" value="SCP2_2"/>
    <property type="match status" value="1"/>
</dbReference>
<comment type="similarity">
    <text evidence="1 4">Belongs to the acetyltransferase Eis family.</text>
</comment>
<gene>
    <name evidence="6" type="ORF">FHU41_000356</name>
</gene>
<dbReference type="Pfam" id="PF17668">
    <property type="entry name" value="Acetyltransf_17"/>
    <property type="match status" value="1"/>
</dbReference>
<dbReference type="GO" id="GO:0034069">
    <property type="term" value="F:aminoglycoside N-acetyltransferase activity"/>
    <property type="evidence" value="ECO:0007669"/>
    <property type="project" value="TreeGrafter"/>
</dbReference>
<dbReference type="InterPro" id="IPR016181">
    <property type="entry name" value="Acyl_CoA_acyltransferase"/>
</dbReference>
<feature type="binding site" evidence="4">
    <location>
        <begin position="149"/>
        <end position="150"/>
    </location>
    <ligand>
        <name>acetyl-CoA</name>
        <dbReference type="ChEBI" id="CHEBI:57288"/>
    </ligand>
</feature>
<organism evidence="6 7">
    <name type="scientific">Psychromicrobium silvestre</name>
    <dbReference type="NCBI Taxonomy" id="1645614"/>
    <lineage>
        <taxon>Bacteria</taxon>
        <taxon>Bacillati</taxon>
        <taxon>Actinomycetota</taxon>
        <taxon>Actinomycetes</taxon>
        <taxon>Micrococcales</taxon>
        <taxon>Micrococcaceae</taxon>
        <taxon>Psychromicrobium</taxon>
    </lineage>
</organism>
<dbReference type="InterPro" id="IPR022902">
    <property type="entry name" value="NAcTrfase_Eis"/>
</dbReference>
<dbReference type="SUPFAM" id="SSF55718">
    <property type="entry name" value="SCP-like"/>
    <property type="match status" value="1"/>
</dbReference>
<dbReference type="HAMAP" id="MF_01812">
    <property type="entry name" value="Eis"/>
    <property type="match status" value="1"/>
</dbReference>
<reference evidence="6 7" key="1">
    <citation type="submission" date="2020-07" db="EMBL/GenBank/DDBJ databases">
        <title>Sequencing the genomes of 1000 actinobacteria strains.</title>
        <authorList>
            <person name="Klenk H.-P."/>
        </authorList>
    </citation>
    <scope>NUCLEOTIDE SEQUENCE [LARGE SCALE GENOMIC DNA]</scope>
    <source>
        <strain evidence="6 7">DSM 102047</strain>
    </source>
</reference>
<accession>A0A7Y9LR92</accession>
<protein>
    <submittedName>
        <fullName evidence="6">Putative acetyltransferase</fullName>
    </submittedName>
</protein>
<dbReference type="AlphaFoldDB" id="A0A7Y9LR92"/>
<dbReference type="PROSITE" id="PS51186">
    <property type="entry name" value="GNAT"/>
    <property type="match status" value="1"/>
</dbReference>
<keyword evidence="3 4" id="KW-0012">Acyltransferase</keyword>
<comment type="subunit">
    <text evidence="4">Homohexamer; trimer of dimers.</text>
</comment>
<dbReference type="PANTHER" id="PTHR37817">
    <property type="entry name" value="N-ACETYLTRANSFERASE EIS"/>
    <property type="match status" value="1"/>
</dbReference>
<feature type="binding site" evidence="4">
    <location>
        <begin position="121"/>
        <end position="126"/>
    </location>
    <ligand>
        <name>acetyl-CoA</name>
        <dbReference type="ChEBI" id="CHEBI:57288"/>
    </ligand>
</feature>
<keyword evidence="7" id="KW-1185">Reference proteome</keyword>
<dbReference type="RefSeq" id="WP_179387938.1">
    <property type="nucleotide sequence ID" value="NZ_JACBYQ010000001.1"/>
</dbReference>
<evidence type="ECO:0000256" key="2">
    <source>
        <dbReference type="ARBA" id="ARBA00022679"/>
    </source>
</evidence>
<feature type="binding site" evidence="4">
    <location>
        <begin position="113"/>
        <end position="115"/>
    </location>
    <ligand>
        <name>acetyl-CoA</name>
        <dbReference type="ChEBI" id="CHEBI:57288"/>
    </ligand>
</feature>
<dbReference type="Gene3D" id="3.30.1050.10">
    <property type="entry name" value="SCP2 sterol-binding domain"/>
    <property type="match status" value="1"/>
</dbReference>
<dbReference type="InterPro" id="IPR036527">
    <property type="entry name" value="SCP2_sterol-bd_dom_sf"/>
</dbReference>
<dbReference type="EMBL" id="JACBYQ010000001">
    <property type="protein sequence ID" value="NYE94135.1"/>
    <property type="molecule type" value="Genomic_DNA"/>
</dbReference>
<keyword evidence="2 4" id="KW-0808">Transferase</keyword>
<name>A0A7Y9LR92_9MICC</name>
<comment type="caution">
    <text evidence="6">The sequence shown here is derived from an EMBL/GenBank/DDBJ whole genome shotgun (WGS) entry which is preliminary data.</text>
</comment>
<dbReference type="InterPro" id="IPR041380">
    <property type="entry name" value="Acetyltransf_17"/>
</dbReference>
<feature type="active site" description="Proton acceptor; via carboxylate" evidence="4">
    <location>
        <position position="440"/>
    </location>
</feature>
<feature type="active site" description="Proton donor" evidence="4">
    <location>
        <position position="154"/>
    </location>
</feature>
<dbReference type="GO" id="GO:0030649">
    <property type="term" value="P:aminoglycoside antibiotic catabolic process"/>
    <property type="evidence" value="ECO:0007669"/>
    <property type="project" value="TreeGrafter"/>
</dbReference>
<dbReference type="Gene3D" id="3.40.630.30">
    <property type="match status" value="2"/>
</dbReference>
<evidence type="ECO:0000313" key="7">
    <source>
        <dbReference type="Proteomes" id="UP000521748"/>
    </source>
</evidence>
<evidence type="ECO:0000256" key="1">
    <source>
        <dbReference type="ARBA" id="ARBA00009213"/>
    </source>
</evidence>
<dbReference type="InterPro" id="IPR025559">
    <property type="entry name" value="Eis_dom"/>
</dbReference>
<evidence type="ECO:0000259" key="5">
    <source>
        <dbReference type="PROSITE" id="PS51186"/>
    </source>
</evidence>
<dbReference type="InterPro" id="IPR000182">
    <property type="entry name" value="GNAT_dom"/>
</dbReference>
<evidence type="ECO:0000256" key="4">
    <source>
        <dbReference type="HAMAP-Rule" id="MF_01812"/>
    </source>
</evidence>
<dbReference type="InterPro" id="IPR051554">
    <property type="entry name" value="Acetyltransferase_Eis"/>
</dbReference>
<dbReference type="Proteomes" id="UP000521748">
    <property type="component" value="Unassembled WGS sequence"/>
</dbReference>
<dbReference type="Pfam" id="PF13527">
    <property type="entry name" value="Acetyltransf_9"/>
    <property type="match status" value="1"/>
</dbReference>
<feature type="domain" description="N-acetyltransferase" evidence="5">
    <location>
        <begin position="56"/>
        <end position="179"/>
    </location>
</feature>
<evidence type="ECO:0000256" key="3">
    <source>
        <dbReference type="ARBA" id="ARBA00023315"/>
    </source>
</evidence>
<sequence length="440" mass="48042">MKIISEATPDFPYQLRTWTSTESIDSAGKVDEPAKAWNRAVIQGFHGAEPEEQAQEKIVASIAKDQQQIYAIYPSEIRPGSLPATDPVATYSSFVGTLNVGEALLATDMITAVTVRPSHRRRGILSRMISTDLTAAKEQGVPMAALTASEATIYGRFGFGEANRYRSITVDTSLGFALRSAPVGTVELAPADTAGQVQAELFKSFHAATFGSISRPDHYRAMVSGEWTFDNPERDSKVRVAVHYAVDGSIDGYLSYKHLGYQSQPVTLEVIDLLALNPQAYLALWQFLADVDLSSAVNWDGAPANDPLLWALADSRRYKVNREVDSLWLRPLDIPVLLNARRYFGAGQIVLKVNDRLNLAAGRFALTVRDGKGHTEVLSAEGPADIEMDVAALGSLYLAGVSARTLWEAGRLDFGTEAAAVELFDEIFRTPVQPVSRTDF</sequence>
<dbReference type="SUPFAM" id="SSF55729">
    <property type="entry name" value="Acyl-CoA N-acyltransferases (Nat)"/>
    <property type="match status" value="1"/>
</dbReference>